<name>A0A848CTX5_ANEAE</name>
<dbReference type="AlphaFoldDB" id="A0A848CTX5"/>
<evidence type="ECO:0000313" key="1">
    <source>
        <dbReference type="EMBL" id="NME99055.1"/>
    </source>
</evidence>
<evidence type="ECO:0008006" key="3">
    <source>
        <dbReference type="Google" id="ProtNLM"/>
    </source>
</evidence>
<evidence type="ECO:0000313" key="2">
    <source>
        <dbReference type="Proteomes" id="UP000561326"/>
    </source>
</evidence>
<reference evidence="1 2" key="1">
    <citation type="submission" date="2020-04" db="EMBL/GenBank/DDBJ databases">
        <authorList>
            <person name="Hitch T.C.A."/>
            <person name="Wylensek D."/>
            <person name="Clavel T."/>
        </authorList>
    </citation>
    <scope>NUCLEOTIDE SEQUENCE [LARGE SCALE GENOMIC DNA]</scope>
    <source>
        <strain evidence="1 2">WB01_D5_05</strain>
    </source>
</reference>
<dbReference type="EMBL" id="JABAGO010000022">
    <property type="protein sequence ID" value="NME99055.1"/>
    <property type="molecule type" value="Genomic_DNA"/>
</dbReference>
<comment type="caution">
    <text evidence="1">The sequence shown here is derived from an EMBL/GenBank/DDBJ whole genome shotgun (WGS) entry which is preliminary data.</text>
</comment>
<sequence>MRYHYCPKCGGVLQASDDLTDVGFFTFEDISELAFPTDEIVIRPLKEDGLLK</sequence>
<proteinExistence type="predicted"/>
<protein>
    <recommendedName>
        <fullName evidence="3">NUDIX hydrolase</fullName>
    </recommendedName>
</protein>
<dbReference type="Proteomes" id="UP000561326">
    <property type="component" value="Unassembled WGS sequence"/>
</dbReference>
<gene>
    <name evidence="1" type="ORF">HF838_12375</name>
</gene>
<dbReference type="RefSeq" id="WP_168975386.1">
    <property type="nucleotide sequence ID" value="NZ_CAMJCG010000006.1"/>
</dbReference>
<organism evidence="1 2">
    <name type="scientific">Aneurinibacillus aneurinilyticus</name>
    <name type="common">Bacillus aneurinolyticus</name>
    <dbReference type="NCBI Taxonomy" id="1391"/>
    <lineage>
        <taxon>Bacteria</taxon>
        <taxon>Bacillati</taxon>
        <taxon>Bacillota</taxon>
        <taxon>Bacilli</taxon>
        <taxon>Bacillales</taxon>
        <taxon>Paenibacillaceae</taxon>
        <taxon>Aneurinibacillus group</taxon>
        <taxon>Aneurinibacillus</taxon>
    </lineage>
</organism>
<accession>A0A848CTX5</accession>